<accession>A0A101LVH8</accession>
<organism evidence="1">
    <name type="scientific">Picea glauca</name>
    <name type="common">White spruce</name>
    <name type="synonym">Pinus glauca</name>
    <dbReference type="NCBI Taxonomy" id="3330"/>
    <lineage>
        <taxon>Eukaryota</taxon>
        <taxon>Viridiplantae</taxon>
        <taxon>Streptophyta</taxon>
        <taxon>Embryophyta</taxon>
        <taxon>Tracheophyta</taxon>
        <taxon>Spermatophyta</taxon>
        <taxon>Pinopsida</taxon>
        <taxon>Pinidae</taxon>
        <taxon>Conifers I</taxon>
        <taxon>Pinales</taxon>
        <taxon>Pinaceae</taxon>
        <taxon>Picea</taxon>
    </lineage>
</organism>
<keyword evidence="1" id="KW-0496">Mitochondrion</keyword>
<reference evidence="1" key="1">
    <citation type="journal article" date="2015" name="Genome Biol. Evol.">
        <title>Organellar Genomes of White Spruce (Picea glauca): Assembly and Annotation.</title>
        <authorList>
            <person name="Jackman S.D."/>
            <person name="Warren R.L."/>
            <person name="Gibb E.A."/>
            <person name="Vandervalk B.P."/>
            <person name="Mohamadi H."/>
            <person name="Chu J."/>
            <person name="Raymond A."/>
            <person name="Pleasance S."/>
            <person name="Coope R."/>
            <person name="Wildung M.R."/>
            <person name="Ritland C.E."/>
            <person name="Bousquet J."/>
            <person name="Jones S.J."/>
            <person name="Bohlmann J."/>
            <person name="Birol I."/>
        </authorList>
    </citation>
    <scope>NUCLEOTIDE SEQUENCE [LARGE SCALE GENOMIC DNA]</scope>
    <source>
        <tissue evidence="1">Flushing bud</tissue>
    </source>
</reference>
<dbReference type="AlphaFoldDB" id="A0A101LVH8"/>
<dbReference type="EMBL" id="LKAM01000013">
    <property type="protein sequence ID" value="KUM46106.1"/>
    <property type="molecule type" value="Genomic_DNA"/>
</dbReference>
<comment type="caution">
    <text evidence="1">The sequence shown here is derived from an EMBL/GenBank/DDBJ whole genome shotgun (WGS) entry which is preliminary data.</text>
</comment>
<evidence type="ECO:0000313" key="1">
    <source>
        <dbReference type="EMBL" id="KUM46106.1"/>
    </source>
</evidence>
<sequence length="33" mass="3742">MKPRVPLLLAPLSLVQELLALVLILMHIMDRGF</sequence>
<geneLocation type="mitochondrion" evidence="1"/>
<protein>
    <submittedName>
        <fullName evidence="1">Uncharacterized protein</fullName>
    </submittedName>
</protein>
<proteinExistence type="predicted"/>
<gene>
    <name evidence="1" type="ORF">ABT39_MTgene1912</name>
</gene>
<name>A0A101LVH8_PICGL</name>